<evidence type="ECO:0000313" key="4">
    <source>
        <dbReference type="EMBL" id="WZX30202.1"/>
    </source>
</evidence>
<dbReference type="SUPFAM" id="SSF47203">
    <property type="entry name" value="Acyl-CoA dehydrogenase C-terminal domain-like"/>
    <property type="match status" value="1"/>
</dbReference>
<evidence type="ECO:0000259" key="2">
    <source>
        <dbReference type="Pfam" id="PF02771"/>
    </source>
</evidence>
<organism evidence="4 5">
    <name type="scientific">Salinicoccus bachuensis</name>
    <dbReference type="NCBI Taxonomy" id="3136731"/>
    <lineage>
        <taxon>Bacteria</taxon>
        <taxon>Bacillati</taxon>
        <taxon>Bacillota</taxon>
        <taxon>Bacilli</taxon>
        <taxon>Bacillales</taxon>
        <taxon>Staphylococcaceae</taxon>
        <taxon>Salinicoccus</taxon>
    </lineage>
</organism>
<gene>
    <name evidence="4" type="ORF">RQP18_03200</name>
</gene>
<keyword evidence="1" id="KW-0560">Oxidoreductase</keyword>
<reference evidence="5" key="1">
    <citation type="submission" date="2023-10" db="EMBL/GenBank/DDBJ databases">
        <title>Genome analysis and identification of Salinococcus sp. Bachu38 nov., a PGPR from the rhizosphere of Tamarix.</title>
        <authorList>
            <person name="Liang Z."/>
            <person name="Zhang X."/>
            <person name="Jia J."/>
            <person name="Chen X."/>
            <person name="Wang Y."/>
            <person name="Wang Q."/>
            <person name="Wang R."/>
        </authorList>
    </citation>
    <scope>NUCLEOTIDE SEQUENCE [LARGE SCALE GENOMIC DNA]</scope>
    <source>
        <strain evidence="5">Bachu38</strain>
    </source>
</reference>
<dbReference type="EMBL" id="CP138333">
    <property type="protein sequence ID" value="WZX30202.1"/>
    <property type="molecule type" value="Genomic_DNA"/>
</dbReference>
<feature type="domain" description="Acyl-CoA dehydrogenase C-terminal" evidence="3">
    <location>
        <begin position="221"/>
        <end position="348"/>
    </location>
</feature>
<dbReference type="PIRSF" id="PIRSF016578">
    <property type="entry name" value="HsaA"/>
    <property type="match status" value="1"/>
</dbReference>
<dbReference type="SUPFAM" id="SSF56645">
    <property type="entry name" value="Acyl-CoA dehydrogenase NM domain-like"/>
    <property type="match status" value="1"/>
</dbReference>
<dbReference type="InterPro" id="IPR013786">
    <property type="entry name" value="AcylCoA_DH/ox_N"/>
</dbReference>
<dbReference type="RefSeq" id="WP_342388721.1">
    <property type="nucleotide sequence ID" value="NZ_CP138333.2"/>
</dbReference>
<dbReference type="Pfam" id="PF02771">
    <property type="entry name" value="Acyl-CoA_dh_N"/>
    <property type="match status" value="1"/>
</dbReference>
<sequence length="360" mass="39825">MIDAHITETVRLHAESMEKNGALCPEVLELIHDRGLFKLFVPKEVGGRMLGLPEALQVFEDAARADGSFGWLVQIGSGAGFFATVMEPGAVRQLFAHRNFYIAGSDRPMGTARKTPGGYKINGTWPFCSGASHASLFTATCRIASDDADDGKLQAFAFTPEQVEIDEDWNAFGLKATGSHIIHVADAFVPEHHRFDVADPHFHFDHPVYHYPFQPFATANIASTAVGIARHFFEASRTHIDRKQSSWMEKTPERYDQVNRLLAEHEAAFLRAREDFYNTVESSWHSHLEGSPLEESHLDAVVGCSKIVAQAGIGGAQAVLRHLGMDVIMEDHPLNRIYRDLHVASQHGLLVDMTGEAADL</sequence>
<feature type="domain" description="Acyl-CoA dehydrogenase/oxidase N-terminal" evidence="2">
    <location>
        <begin position="6"/>
        <end position="83"/>
    </location>
</feature>
<dbReference type="InterPro" id="IPR009100">
    <property type="entry name" value="AcylCoA_DH/oxidase_NM_dom_sf"/>
</dbReference>
<evidence type="ECO:0000256" key="1">
    <source>
        <dbReference type="ARBA" id="ARBA00023002"/>
    </source>
</evidence>
<dbReference type="InterPro" id="IPR013107">
    <property type="entry name" value="Acyl-CoA_DH_C"/>
</dbReference>
<dbReference type="Gene3D" id="1.10.540.10">
    <property type="entry name" value="Acyl-CoA dehydrogenase/oxidase, N-terminal domain"/>
    <property type="match status" value="1"/>
</dbReference>
<dbReference type="PANTHER" id="PTHR43884:SF12">
    <property type="entry name" value="ISOVALERYL-COA DEHYDROGENASE, MITOCHONDRIAL-RELATED"/>
    <property type="match status" value="1"/>
</dbReference>
<proteinExistence type="predicted"/>
<dbReference type="InterPro" id="IPR046373">
    <property type="entry name" value="Acyl-CoA_Oxase/DH_mid-dom_sf"/>
</dbReference>
<dbReference type="Gene3D" id="2.40.110.10">
    <property type="entry name" value="Butyryl-CoA Dehydrogenase, subunit A, domain 2"/>
    <property type="match status" value="1"/>
</dbReference>
<dbReference type="Gene3D" id="1.20.140.10">
    <property type="entry name" value="Butyryl-CoA Dehydrogenase, subunit A, domain 3"/>
    <property type="match status" value="1"/>
</dbReference>
<keyword evidence="5" id="KW-1185">Reference proteome</keyword>
<dbReference type="InterPro" id="IPR036250">
    <property type="entry name" value="AcylCo_DH-like_C"/>
</dbReference>
<evidence type="ECO:0000259" key="3">
    <source>
        <dbReference type="Pfam" id="PF08028"/>
    </source>
</evidence>
<evidence type="ECO:0000313" key="5">
    <source>
        <dbReference type="Proteomes" id="UP001455384"/>
    </source>
</evidence>
<dbReference type="Pfam" id="PF08028">
    <property type="entry name" value="Acyl-CoA_dh_2"/>
    <property type="match status" value="1"/>
</dbReference>
<name>A0ABZ3CLE7_9STAP</name>
<dbReference type="Proteomes" id="UP001455384">
    <property type="component" value="Chromosome"/>
</dbReference>
<accession>A0ABZ3CLE7</accession>
<dbReference type="InterPro" id="IPR037069">
    <property type="entry name" value="AcylCoA_DH/ox_N_sf"/>
</dbReference>
<protein>
    <submittedName>
        <fullName evidence="4">Acyl-CoA dehydrogenase family protein</fullName>
    </submittedName>
</protein>
<dbReference type="PANTHER" id="PTHR43884">
    <property type="entry name" value="ACYL-COA DEHYDROGENASE"/>
    <property type="match status" value="1"/>
</dbReference>